<dbReference type="PROSITE" id="PS50017">
    <property type="entry name" value="DEATH_DOMAIN"/>
    <property type="match status" value="1"/>
</dbReference>
<dbReference type="PANTHER" id="PTHR15034">
    <property type="entry name" value="DEATH DOMAIN-CONTAINING PROTEIN CRADD"/>
    <property type="match status" value="1"/>
</dbReference>
<organism evidence="3 4">
    <name type="scientific">Ridgeia piscesae</name>
    <name type="common">Tubeworm</name>
    <dbReference type="NCBI Taxonomy" id="27915"/>
    <lineage>
        <taxon>Eukaryota</taxon>
        <taxon>Metazoa</taxon>
        <taxon>Spiralia</taxon>
        <taxon>Lophotrochozoa</taxon>
        <taxon>Annelida</taxon>
        <taxon>Polychaeta</taxon>
        <taxon>Sedentaria</taxon>
        <taxon>Canalipalpata</taxon>
        <taxon>Sabellida</taxon>
        <taxon>Siboglinidae</taxon>
        <taxon>Ridgeia</taxon>
    </lineage>
</organism>
<dbReference type="CDD" id="cd01671">
    <property type="entry name" value="CARD"/>
    <property type="match status" value="1"/>
</dbReference>
<comment type="caution">
    <text evidence="3">The sequence shown here is derived from an EMBL/GenBank/DDBJ whole genome shotgun (WGS) entry which is preliminary data.</text>
</comment>
<dbReference type="GO" id="GO:0042981">
    <property type="term" value="P:regulation of apoptotic process"/>
    <property type="evidence" value="ECO:0007669"/>
    <property type="project" value="InterPro"/>
</dbReference>
<name>A0AAD9P4D1_RIDPI</name>
<dbReference type="SUPFAM" id="SSF47986">
    <property type="entry name" value="DEATH domain"/>
    <property type="match status" value="2"/>
</dbReference>
<protein>
    <recommendedName>
        <fullName evidence="5">CARD domain-containing protein</fullName>
    </recommendedName>
</protein>
<dbReference type="SMART" id="SM00114">
    <property type="entry name" value="CARD"/>
    <property type="match status" value="1"/>
</dbReference>
<dbReference type="GO" id="GO:0002020">
    <property type="term" value="F:protease binding"/>
    <property type="evidence" value="ECO:0007669"/>
    <property type="project" value="InterPro"/>
</dbReference>
<keyword evidence="4" id="KW-1185">Reference proteome</keyword>
<dbReference type="GO" id="GO:0007165">
    <property type="term" value="P:signal transduction"/>
    <property type="evidence" value="ECO:0007669"/>
    <property type="project" value="InterPro"/>
</dbReference>
<dbReference type="InterPro" id="IPR011029">
    <property type="entry name" value="DEATH-like_dom_sf"/>
</dbReference>
<dbReference type="EMBL" id="JAODUO010000154">
    <property type="protein sequence ID" value="KAK2187796.1"/>
    <property type="molecule type" value="Genomic_DNA"/>
</dbReference>
<dbReference type="GO" id="GO:0070513">
    <property type="term" value="F:death domain binding"/>
    <property type="evidence" value="ECO:0007669"/>
    <property type="project" value="InterPro"/>
</dbReference>
<dbReference type="Pfam" id="PF00619">
    <property type="entry name" value="CARD"/>
    <property type="match status" value="1"/>
</dbReference>
<dbReference type="InterPro" id="IPR001315">
    <property type="entry name" value="CARD"/>
</dbReference>
<reference evidence="3" key="1">
    <citation type="journal article" date="2023" name="Mol. Biol. Evol.">
        <title>Third-Generation Sequencing Reveals the Adaptive Role of the Epigenome in Three Deep-Sea Polychaetes.</title>
        <authorList>
            <person name="Perez M."/>
            <person name="Aroh O."/>
            <person name="Sun Y."/>
            <person name="Lan Y."/>
            <person name="Juniper S.K."/>
            <person name="Young C.R."/>
            <person name="Angers B."/>
            <person name="Qian P.Y."/>
        </authorList>
    </citation>
    <scope>NUCLEOTIDE SEQUENCE</scope>
    <source>
        <strain evidence="3">R07B-5</strain>
    </source>
</reference>
<dbReference type="AlphaFoldDB" id="A0AAD9P4D1"/>
<evidence type="ECO:0000313" key="4">
    <source>
        <dbReference type="Proteomes" id="UP001209878"/>
    </source>
</evidence>
<evidence type="ECO:0008006" key="5">
    <source>
        <dbReference type="Google" id="ProtNLM"/>
    </source>
</evidence>
<dbReference type="Gene3D" id="1.10.533.10">
    <property type="entry name" value="Death Domain, Fas"/>
    <property type="match status" value="2"/>
</dbReference>
<accession>A0AAD9P4D1</accession>
<dbReference type="InterPro" id="IPR037939">
    <property type="entry name" value="CRADD"/>
</dbReference>
<gene>
    <name evidence="3" type="ORF">NP493_154g04014</name>
</gene>
<proteinExistence type="predicted"/>
<dbReference type="PROSITE" id="PS50209">
    <property type="entry name" value="CARD"/>
    <property type="match status" value="1"/>
</dbReference>
<evidence type="ECO:0000313" key="3">
    <source>
        <dbReference type="EMBL" id="KAK2187796.1"/>
    </source>
</evidence>
<sequence length="224" mass="25910">MEQRHRDLLRRNRVYLKDNITMVDLIDQCAELLSSDMEDEIMAKSTNREQVVCFLKKLETRGQDAFDRFLVALGEDDKFIHVKKHLEEQLGGEDCVDGMRRMTINDKGARRRDPSPDWWVTDLTRTQRQAMISERAMTFVAREVADILEVGKIMRFSEAKIRQFQSSSPIVSTQISTMFSAWRSQMGAQATVSKFVTLMRDAGVNKEHVRKVITREYPGDEAMA</sequence>
<feature type="domain" description="CARD" evidence="2">
    <location>
        <begin position="1"/>
        <end position="77"/>
    </location>
</feature>
<dbReference type="PANTHER" id="PTHR15034:SF5">
    <property type="entry name" value="DEATH DOMAIN-CONTAINING PROTEIN CRADD"/>
    <property type="match status" value="1"/>
</dbReference>
<evidence type="ECO:0000259" key="1">
    <source>
        <dbReference type="PROSITE" id="PS50017"/>
    </source>
</evidence>
<dbReference type="InterPro" id="IPR000488">
    <property type="entry name" value="Death_dom"/>
</dbReference>
<feature type="domain" description="Death" evidence="1">
    <location>
        <begin position="149"/>
        <end position="203"/>
    </location>
</feature>
<evidence type="ECO:0000259" key="2">
    <source>
        <dbReference type="PROSITE" id="PS50209"/>
    </source>
</evidence>
<dbReference type="Proteomes" id="UP001209878">
    <property type="component" value="Unassembled WGS sequence"/>
</dbReference>